<evidence type="ECO:0000259" key="1">
    <source>
        <dbReference type="Pfam" id="PF21926"/>
    </source>
</evidence>
<protein>
    <recommendedName>
        <fullName evidence="1">N-acyl amino acid synthase FeeM catalytic core domain-containing protein</fullName>
    </recommendedName>
</protein>
<accession>A0A9W7LH45</accession>
<feature type="domain" description="N-acyl amino acid synthase FeeM catalytic core" evidence="1">
    <location>
        <begin position="41"/>
        <end position="182"/>
    </location>
</feature>
<dbReference type="InterPro" id="IPR016181">
    <property type="entry name" value="Acyl_CoA_acyltransferase"/>
</dbReference>
<dbReference type="Gene3D" id="3.40.630.30">
    <property type="match status" value="1"/>
</dbReference>
<evidence type="ECO:0000313" key="3">
    <source>
        <dbReference type="Proteomes" id="UP001165065"/>
    </source>
</evidence>
<sequence>MIANAAKKLIRNRLAQTTFASSPLSAEWVNQTDLDTLSEIFQLRYKVLVTDAKTSKRGCLFPPDHFCIKGDEFRDDYDYLPSTGHLLIRHNGRAVASTRIVNGNHVPLEAEHYICFVRGSLQPFLEDVKNIAEPSRVVACKSVRGTNVVPLMYLHSLDWFMRNNVSTVIGMVNTEARPLIEHYSRWSQAKWINDEPFAADDFVKGRRLDMCYVPISSSGSKERETMLLTNFAPAFAAYSLMRSPRSR</sequence>
<reference evidence="3" key="1">
    <citation type="journal article" date="2023" name="Commun. Biol.">
        <title>Genome analysis of Parmales, the sister group of diatoms, reveals the evolutionary specialization of diatoms from phago-mixotrophs to photoautotrophs.</title>
        <authorList>
            <person name="Ban H."/>
            <person name="Sato S."/>
            <person name="Yoshikawa S."/>
            <person name="Yamada K."/>
            <person name="Nakamura Y."/>
            <person name="Ichinomiya M."/>
            <person name="Sato N."/>
            <person name="Blanc-Mathieu R."/>
            <person name="Endo H."/>
            <person name="Kuwata A."/>
            <person name="Ogata H."/>
        </authorList>
    </citation>
    <scope>NUCLEOTIDE SEQUENCE [LARGE SCALE GENOMIC DNA]</scope>
</reference>
<name>A0A9W7LH45_9STRA</name>
<dbReference type="EMBL" id="BRYA01000486">
    <property type="protein sequence ID" value="GMI49272.1"/>
    <property type="molecule type" value="Genomic_DNA"/>
</dbReference>
<dbReference type="InterPro" id="IPR054597">
    <property type="entry name" value="FeeM_cat"/>
</dbReference>
<dbReference type="Proteomes" id="UP001165065">
    <property type="component" value="Unassembled WGS sequence"/>
</dbReference>
<comment type="caution">
    <text evidence="2">The sequence shown here is derived from an EMBL/GenBank/DDBJ whole genome shotgun (WGS) entry which is preliminary data.</text>
</comment>
<dbReference type="Pfam" id="PF21926">
    <property type="entry name" value="FeeM"/>
    <property type="match status" value="1"/>
</dbReference>
<gene>
    <name evidence="2" type="ORF">TrCOL_g9631</name>
</gene>
<proteinExistence type="predicted"/>
<dbReference type="SUPFAM" id="SSF55729">
    <property type="entry name" value="Acyl-CoA N-acyltransferases (Nat)"/>
    <property type="match status" value="1"/>
</dbReference>
<evidence type="ECO:0000313" key="2">
    <source>
        <dbReference type="EMBL" id="GMI49272.1"/>
    </source>
</evidence>
<dbReference type="AlphaFoldDB" id="A0A9W7LH45"/>
<dbReference type="OrthoDB" id="184915at2759"/>
<keyword evidence="3" id="KW-1185">Reference proteome</keyword>
<organism evidence="2 3">
    <name type="scientific">Triparma columacea</name>
    <dbReference type="NCBI Taxonomy" id="722753"/>
    <lineage>
        <taxon>Eukaryota</taxon>
        <taxon>Sar</taxon>
        <taxon>Stramenopiles</taxon>
        <taxon>Ochrophyta</taxon>
        <taxon>Bolidophyceae</taxon>
        <taxon>Parmales</taxon>
        <taxon>Triparmaceae</taxon>
        <taxon>Triparma</taxon>
    </lineage>
</organism>